<reference evidence="5" key="1">
    <citation type="journal article" date="2017" name="Genome Announc.">
        <title>Draft Genome Sequence of Terrimicrobium sacchariphilum NM-5T, a Facultative Anaerobic Soil Bacterium of the Class Spartobacteria.</title>
        <authorList>
            <person name="Qiu Y.L."/>
            <person name="Tourlousse D.M."/>
            <person name="Matsuura N."/>
            <person name="Ohashi A."/>
            <person name="Sekiguchi Y."/>
        </authorList>
    </citation>
    <scope>NUCLEOTIDE SEQUENCE [LARGE SCALE GENOMIC DNA]</scope>
    <source>
        <strain evidence="5">NM-5</strain>
    </source>
</reference>
<keyword evidence="1 3" id="KW-0963">Cytoplasm</keyword>
<dbReference type="GO" id="GO:0005737">
    <property type="term" value="C:cytoplasm"/>
    <property type="evidence" value="ECO:0007669"/>
    <property type="project" value="UniProtKB-SubCell"/>
</dbReference>
<dbReference type="GO" id="GO:0003723">
    <property type="term" value="F:RNA binding"/>
    <property type="evidence" value="ECO:0007669"/>
    <property type="project" value="UniProtKB-UniRule"/>
</dbReference>
<protein>
    <recommendedName>
        <fullName evidence="3">RNA-binding protein KhpA</fullName>
    </recommendedName>
    <alternativeName>
        <fullName evidence="3">KH-domain protein A</fullName>
    </alternativeName>
</protein>
<dbReference type="CDD" id="cd22533">
    <property type="entry name" value="KH-II_YlqC-like"/>
    <property type="match status" value="1"/>
</dbReference>
<dbReference type="RefSeq" id="WP_075080875.1">
    <property type="nucleotide sequence ID" value="NZ_BDCO01000003.1"/>
</dbReference>
<comment type="caution">
    <text evidence="4">The sequence shown here is derived from an EMBL/GenBank/DDBJ whole genome shotgun (WGS) entry which is preliminary data.</text>
</comment>
<evidence type="ECO:0000313" key="4">
    <source>
        <dbReference type="EMBL" id="GAT35015.1"/>
    </source>
</evidence>
<gene>
    <name evidence="3" type="primary">khpA</name>
    <name evidence="4" type="ORF">TSACC_375</name>
</gene>
<dbReference type="Pfam" id="PF13083">
    <property type="entry name" value="KH_KhpA-B"/>
    <property type="match status" value="1"/>
</dbReference>
<dbReference type="GO" id="GO:0008360">
    <property type="term" value="P:regulation of cell shape"/>
    <property type="evidence" value="ECO:0007669"/>
    <property type="project" value="UniProtKB-KW"/>
</dbReference>
<evidence type="ECO:0000256" key="1">
    <source>
        <dbReference type="ARBA" id="ARBA00022490"/>
    </source>
</evidence>
<dbReference type="InterPro" id="IPR020627">
    <property type="entry name" value="KhpA"/>
</dbReference>
<dbReference type="PANTHER" id="PTHR34654">
    <property type="entry name" value="UPF0109 PROTEIN SCO5592"/>
    <property type="match status" value="1"/>
</dbReference>
<organism evidence="4 5">
    <name type="scientific">Terrimicrobium sacchariphilum</name>
    <dbReference type="NCBI Taxonomy" id="690879"/>
    <lineage>
        <taxon>Bacteria</taxon>
        <taxon>Pseudomonadati</taxon>
        <taxon>Verrucomicrobiota</taxon>
        <taxon>Terrimicrobiia</taxon>
        <taxon>Terrimicrobiales</taxon>
        <taxon>Terrimicrobiaceae</taxon>
        <taxon>Terrimicrobium</taxon>
    </lineage>
</organism>
<dbReference type="GO" id="GO:0009252">
    <property type="term" value="P:peptidoglycan biosynthetic process"/>
    <property type="evidence" value="ECO:0007669"/>
    <property type="project" value="UniProtKB-UniRule"/>
</dbReference>
<proteinExistence type="inferred from homology"/>
<dbReference type="EMBL" id="BDCO01000003">
    <property type="protein sequence ID" value="GAT35015.1"/>
    <property type="molecule type" value="Genomic_DNA"/>
</dbReference>
<dbReference type="HAMAP" id="MF_00088">
    <property type="entry name" value="KhpA"/>
    <property type="match status" value="1"/>
</dbReference>
<name>A0A146GBN6_TERSA</name>
<keyword evidence="2 3" id="KW-0694">RNA-binding</keyword>
<comment type="similarity">
    <text evidence="3">Belongs to the KhpA RNA-binding protein family.</text>
</comment>
<comment type="function">
    <text evidence="3">A probable RNA chaperone. Forms a complex with KhpB which binds to cellular RNA and controls its expression. Plays a role in peptidoglycan (PG) homeostasis and cell length regulation.</text>
</comment>
<dbReference type="STRING" id="690879.TSACC_375"/>
<evidence type="ECO:0000313" key="5">
    <source>
        <dbReference type="Proteomes" id="UP000076023"/>
    </source>
</evidence>
<dbReference type="InterPro" id="IPR009019">
    <property type="entry name" value="KH_sf_prok-type"/>
</dbReference>
<dbReference type="OrthoDB" id="9812389at2"/>
<keyword evidence="3" id="KW-0143">Chaperone</keyword>
<dbReference type="Proteomes" id="UP000076023">
    <property type="component" value="Unassembled WGS sequence"/>
</dbReference>
<keyword evidence="3" id="KW-0961">Cell wall biogenesis/degradation</keyword>
<dbReference type="PROSITE" id="PS50084">
    <property type="entry name" value="KH_TYPE_1"/>
    <property type="match status" value="1"/>
</dbReference>
<dbReference type="InParanoid" id="A0A146GBN6"/>
<dbReference type="GO" id="GO:0071555">
    <property type="term" value="P:cell wall organization"/>
    <property type="evidence" value="ECO:0007669"/>
    <property type="project" value="UniProtKB-KW"/>
</dbReference>
<evidence type="ECO:0000256" key="2">
    <source>
        <dbReference type="ARBA" id="ARBA00022884"/>
    </source>
</evidence>
<dbReference type="SUPFAM" id="SSF54814">
    <property type="entry name" value="Prokaryotic type KH domain (KH-domain type II)"/>
    <property type="match status" value="1"/>
</dbReference>
<comment type="subunit">
    <text evidence="3">Forms a complex with KhpB.</text>
</comment>
<keyword evidence="3" id="KW-0133">Cell shape</keyword>
<accession>A0A146GBN6</accession>
<dbReference type="AlphaFoldDB" id="A0A146GBN6"/>
<dbReference type="PANTHER" id="PTHR34654:SF1">
    <property type="entry name" value="RNA-BINDING PROTEIN KHPA"/>
    <property type="match status" value="1"/>
</dbReference>
<keyword evidence="5" id="KW-1185">Reference proteome</keyword>
<comment type="subcellular location">
    <subcellularLocation>
        <location evidence="3">Cytoplasm</location>
    </subcellularLocation>
</comment>
<evidence type="ECO:0000256" key="3">
    <source>
        <dbReference type="HAMAP-Rule" id="MF_00088"/>
    </source>
</evidence>
<sequence length="76" mass="8363">MEEFLRFVIGNLVEAPEAIVLTKTEAEDRVVYHLALRKTDVPKIIGKGGHTIQAIRTLLSAAGHKRGVKATLEIVE</sequence>